<dbReference type="GO" id="GO:0005524">
    <property type="term" value="F:ATP binding"/>
    <property type="evidence" value="ECO:0007669"/>
    <property type="project" value="InterPro"/>
</dbReference>
<dbReference type="Gene3D" id="2.30.33.40">
    <property type="entry name" value="GroES chaperonin"/>
    <property type="match status" value="1"/>
</dbReference>
<protein>
    <submittedName>
        <fullName evidence="2">Co-chaperonin GroES</fullName>
    </submittedName>
</protein>
<accession>A0A221S2X9</accession>
<dbReference type="Pfam" id="PF00166">
    <property type="entry name" value="Cpn10"/>
    <property type="match status" value="1"/>
</dbReference>
<dbReference type="EMBL" id="KU970698">
    <property type="protein sequence ID" value="ASN63292.1"/>
    <property type="molecule type" value="Genomic_DNA"/>
</dbReference>
<dbReference type="InterPro" id="IPR037124">
    <property type="entry name" value="Chaperonin_GroES_sf"/>
</dbReference>
<dbReference type="SUPFAM" id="SSF50129">
    <property type="entry name" value="GroES-like"/>
    <property type="match status" value="1"/>
</dbReference>
<dbReference type="InterPro" id="IPR020818">
    <property type="entry name" value="Chaperonin_GroES"/>
</dbReference>
<evidence type="ECO:0000313" key="2">
    <source>
        <dbReference type="EMBL" id="ASN63292.1"/>
    </source>
</evidence>
<dbReference type="SMART" id="SM00883">
    <property type="entry name" value="Cpn10"/>
    <property type="match status" value="1"/>
</dbReference>
<evidence type="ECO:0000256" key="1">
    <source>
        <dbReference type="ARBA" id="ARBA00023186"/>
    </source>
</evidence>
<sequence length="139" mass="15401">MTNLILPTHVAKARAKQVKKEAKKKEESKLPEPTGWRLLILPHKGKGKTKGGVYLSDKTVEETQIASNVGLVLKVGPDAYNDESRFPNGPWCKKNDWVIFAKYAGSRLNIEGGELRLLNDDEILGVVEDPESILSPVTH</sequence>
<dbReference type="CDD" id="cd00320">
    <property type="entry name" value="cpn10"/>
    <property type="match status" value="1"/>
</dbReference>
<proteinExistence type="predicted"/>
<name>A0A221S2X9_9VIRU</name>
<gene>
    <name evidence="2" type="primary">groES</name>
</gene>
<keyword evidence="1" id="KW-0143">Chaperone</keyword>
<dbReference type="GO" id="GO:0044183">
    <property type="term" value="F:protein folding chaperone"/>
    <property type="evidence" value="ECO:0007669"/>
    <property type="project" value="InterPro"/>
</dbReference>
<dbReference type="InterPro" id="IPR011032">
    <property type="entry name" value="GroES-like_sf"/>
</dbReference>
<organism evidence="2">
    <name type="scientific">uncultured virus</name>
    <dbReference type="NCBI Taxonomy" id="340016"/>
    <lineage>
        <taxon>Viruses</taxon>
        <taxon>environmental samples</taxon>
    </lineage>
</organism>
<reference evidence="2" key="1">
    <citation type="submission" date="2016-03" db="EMBL/GenBank/DDBJ databases">
        <title>Novel chaperonins are prevalent in the virioplankton and link to viral biology and ecology.</title>
        <authorList>
            <person name="Marine R.L."/>
            <person name="Nasko D.J."/>
            <person name="Polson S.W."/>
            <person name="Wommack K.E."/>
        </authorList>
    </citation>
    <scope>NUCLEOTIDE SEQUENCE</scope>
</reference>